<dbReference type="PANTHER" id="PTHR33223">
    <property type="entry name" value="CCHC-TYPE DOMAIN-CONTAINING PROTEIN"/>
    <property type="match status" value="1"/>
</dbReference>
<proteinExistence type="predicted"/>
<dbReference type="AlphaFoldDB" id="A0A8S3QMD7"/>
<dbReference type="Proteomes" id="UP000683360">
    <property type="component" value="Unassembled WGS sequence"/>
</dbReference>
<comment type="caution">
    <text evidence="1">The sequence shown here is derived from an EMBL/GenBank/DDBJ whole genome shotgun (WGS) entry which is preliminary data.</text>
</comment>
<reference evidence="1" key="1">
    <citation type="submission" date="2021-03" db="EMBL/GenBank/DDBJ databases">
        <authorList>
            <person name="Bekaert M."/>
        </authorList>
    </citation>
    <scope>NUCLEOTIDE SEQUENCE</scope>
</reference>
<dbReference type="PANTHER" id="PTHR33223:SF6">
    <property type="entry name" value="CCHC-TYPE DOMAIN-CONTAINING PROTEIN"/>
    <property type="match status" value="1"/>
</dbReference>
<name>A0A8S3QMD7_MYTED</name>
<organism evidence="1 2">
    <name type="scientific">Mytilus edulis</name>
    <name type="common">Blue mussel</name>
    <dbReference type="NCBI Taxonomy" id="6550"/>
    <lineage>
        <taxon>Eukaryota</taxon>
        <taxon>Metazoa</taxon>
        <taxon>Spiralia</taxon>
        <taxon>Lophotrochozoa</taxon>
        <taxon>Mollusca</taxon>
        <taxon>Bivalvia</taxon>
        <taxon>Autobranchia</taxon>
        <taxon>Pteriomorphia</taxon>
        <taxon>Mytilida</taxon>
        <taxon>Mytiloidea</taxon>
        <taxon>Mytilidae</taxon>
        <taxon>Mytilinae</taxon>
        <taxon>Mytilus</taxon>
    </lineage>
</organism>
<gene>
    <name evidence="1" type="ORF">MEDL_11149</name>
</gene>
<sequence>MYIQHDKIYIETTGESTTLTIPFSNTHHSTTSVIGSSATNTTHTADTLTSSRLRGNVKLQPFDGKSQSPMQWWTLFIQYCTLTGRPDADIVKYFPFHISQLVAEWYGTLAESVKSNLQELKEAFIQRYRKGNIEYTLTDIKQGPTELTEDYINRIIRESRDSGVPENILVWMMAGGLRSDLAGIVMPQTPKSIQHLRSIAAVADKTLAVTTNKPLEQLSAQVANLSQMEDRLMDALSSKLNAAVQSISTHRPSTSRPTHHKFGTPQHRRTFCNYCGRYCLNKESCPARRTEGEQVLLEPTPNLLKLNLMAARCTVSVNQGKSVIRVLNPTDKPIFFSRRMVLAKVEDFDPDSVQPLRVQAAAHVNVINESQPSRQNLKFTFL</sequence>
<dbReference type="EMBL" id="CAJPWZ010000550">
    <property type="protein sequence ID" value="CAG2196219.1"/>
    <property type="molecule type" value="Genomic_DNA"/>
</dbReference>
<keyword evidence="2" id="KW-1185">Reference proteome</keyword>
<protein>
    <submittedName>
        <fullName evidence="1">Uncharacterized protein</fullName>
    </submittedName>
</protein>
<evidence type="ECO:0000313" key="1">
    <source>
        <dbReference type="EMBL" id="CAG2196219.1"/>
    </source>
</evidence>
<dbReference type="OrthoDB" id="10530895at2759"/>
<evidence type="ECO:0000313" key="2">
    <source>
        <dbReference type="Proteomes" id="UP000683360"/>
    </source>
</evidence>
<accession>A0A8S3QMD7</accession>